<feature type="transmembrane region" description="Helical" evidence="8">
    <location>
        <begin position="87"/>
        <end position="107"/>
    </location>
</feature>
<reference evidence="9" key="1">
    <citation type="journal article" date="2014" name="Int. J. Syst. Evol. Microbiol.">
        <title>Complete genome sequence of Corynebacterium casei LMG S-19264T (=DSM 44701T), isolated from a smear-ripened cheese.</title>
        <authorList>
            <consortium name="US DOE Joint Genome Institute (JGI-PGF)"/>
            <person name="Walter F."/>
            <person name="Albersmeier A."/>
            <person name="Kalinowski J."/>
            <person name="Ruckert C."/>
        </authorList>
    </citation>
    <scope>NUCLEOTIDE SEQUENCE</scope>
    <source>
        <strain evidence="9">CGMCC 1.15958</strain>
    </source>
</reference>
<gene>
    <name evidence="9" type="ORF">GCM10011514_42960</name>
</gene>
<proteinExistence type="inferred from homology"/>
<keyword evidence="4" id="KW-1003">Cell membrane</keyword>
<evidence type="ECO:0000256" key="7">
    <source>
        <dbReference type="ARBA" id="ARBA00023136"/>
    </source>
</evidence>
<evidence type="ECO:0000256" key="6">
    <source>
        <dbReference type="ARBA" id="ARBA00022989"/>
    </source>
</evidence>
<feature type="transmembrane region" description="Helical" evidence="8">
    <location>
        <begin position="57"/>
        <end position="75"/>
    </location>
</feature>
<evidence type="ECO:0000256" key="8">
    <source>
        <dbReference type="SAM" id="Phobius"/>
    </source>
</evidence>
<dbReference type="PANTHER" id="PTHR21716">
    <property type="entry name" value="TRANSMEMBRANE PROTEIN"/>
    <property type="match status" value="1"/>
</dbReference>
<dbReference type="GO" id="GO:0005886">
    <property type="term" value="C:plasma membrane"/>
    <property type="evidence" value="ECO:0007669"/>
    <property type="project" value="UniProtKB-SubCell"/>
</dbReference>
<dbReference type="PANTHER" id="PTHR21716:SF53">
    <property type="entry name" value="PERMEASE PERM-RELATED"/>
    <property type="match status" value="1"/>
</dbReference>
<evidence type="ECO:0000256" key="2">
    <source>
        <dbReference type="ARBA" id="ARBA00009773"/>
    </source>
</evidence>
<feature type="transmembrane region" description="Helical" evidence="8">
    <location>
        <begin position="33"/>
        <end position="51"/>
    </location>
</feature>
<keyword evidence="7 8" id="KW-0472">Membrane</keyword>
<name>A0A917DVF9_9BACT</name>
<reference evidence="9" key="2">
    <citation type="submission" date="2020-09" db="EMBL/GenBank/DDBJ databases">
        <authorList>
            <person name="Sun Q."/>
            <person name="Zhou Y."/>
        </authorList>
    </citation>
    <scope>NUCLEOTIDE SEQUENCE</scope>
    <source>
        <strain evidence="9">CGMCC 1.15958</strain>
    </source>
</reference>
<keyword evidence="10" id="KW-1185">Reference proteome</keyword>
<dbReference type="InterPro" id="IPR002549">
    <property type="entry name" value="AI-2E-like"/>
</dbReference>
<feature type="transmembrane region" description="Helical" evidence="8">
    <location>
        <begin position="227"/>
        <end position="245"/>
    </location>
</feature>
<dbReference type="AlphaFoldDB" id="A0A917DVF9"/>
<evidence type="ECO:0000256" key="3">
    <source>
        <dbReference type="ARBA" id="ARBA00022448"/>
    </source>
</evidence>
<dbReference type="RefSeq" id="WP_229250820.1">
    <property type="nucleotide sequence ID" value="NZ_BMKK01000010.1"/>
</dbReference>
<keyword evidence="6 8" id="KW-1133">Transmembrane helix</keyword>
<dbReference type="EMBL" id="BMKK01000010">
    <property type="protein sequence ID" value="GGD74265.1"/>
    <property type="molecule type" value="Genomic_DNA"/>
</dbReference>
<organism evidence="9 10">
    <name type="scientific">Emticicia aquatilis</name>
    <dbReference type="NCBI Taxonomy" id="1537369"/>
    <lineage>
        <taxon>Bacteria</taxon>
        <taxon>Pseudomonadati</taxon>
        <taxon>Bacteroidota</taxon>
        <taxon>Cytophagia</taxon>
        <taxon>Cytophagales</taxon>
        <taxon>Leadbetterellaceae</taxon>
        <taxon>Emticicia</taxon>
    </lineage>
</organism>
<comment type="similarity">
    <text evidence="2">Belongs to the autoinducer-2 exporter (AI-2E) (TC 2.A.86) family.</text>
</comment>
<feature type="transmembrane region" description="Helical" evidence="8">
    <location>
        <begin position="285"/>
        <end position="303"/>
    </location>
</feature>
<dbReference type="GO" id="GO:0055085">
    <property type="term" value="P:transmembrane transport"/>
    <property type="evidence" value="ECO:0007669"/>
    <property type="project" value="TreeGrafter"/>
</dbReference>
<protein>
    <submittedName>
        <fullName evidence="9">AI-2E family transporter</fullName>
    </submittedName>
</protein>
<evidence type="ECO:0000256" key="5">
    <source>
        <dbReference type="ARBA" id="ARBA00022692"/>
    </source>
</evidence>
<sequence>MLKRLLKELTQKPMAAHPKPTSYVKSSKSSYPFYIKAPMVLLGLYLLFYMLFILKDILVPVCYAGLLSILLNPLVNRLNQFKIKREGSISIAILLAIVVFGGLITFLGSQMTSFSEFAPDFKHRGNQILNDLQVWIKSTFNISFSNQMKMVSDALESSKAYIGQTVSTIAGIIGIVVLLPIYVYLILYYKPLFINFFYEVFDTEHEAKVSEVLTETKMAIQSYIQGLLIEMLIVAGLNSAALLLLGVEYAVLLGVIGAILNIVPYIGGLIAIAMPVMMSLVTGDGGYSTALYIIIAYTVIQFLDNNVIVPKVVSSKVEVNAFISIIVVLLGGALWGVSGMFLSIPFVAILKIIFDRIQDLKPWGMILGTEMNEDFSLHDFGSPEAAEKSVISQELAFDQIGTEKEDK</sequence>
<evidence type="ECO:0000256" key="1">
    <source>
        <dbReference type="ARBA" id="ARBA00004651"/>
    </source>
</evidence>
<keyword evidence="3" id="KW-0813">Transport</keyword>
<dbReference type="Pfam" id="PF01594">
    <property type="entry name" value="AI-2E_transport"/>
    <property type="match status" value="1"/>
</dbReference>
<accession>A0A917DVF9</accession>
<comment type="subcellular location">
    <subcellularLocation>
        <location evidence="1">Cell membrane</location>
        <topology evidence="1">Multi-pass membrane protein</topology>
    </subcellularLocation>
</comment>
<evidence type="ECO:0000256" key="4">
    <source>
        <dbReference type="ARBA" id="ARBA00022475"/>
    </source>
</evidence>
<feature type="transmembrane region" description="Helical" evidence="8">
    <location>
        <begin position="323"/>
        <end position="354"/>
    </location>
</feature>
<evidence type="ECO:0000313" key="10">
    <source>
        <dbReference type="Proteomes" id="UP000609064"/>
    </source>
</evidence>
<evidence type="ECO:0000313" key="9">
    <source>
        <dbReference type="EMBL" id="GGD74265.1"/>
    </source>
</evidence>
<dbReference type="Proteomes" id="UP000609064">
    <property type="component" value="Unassembled WGS sequence"/>
</dbReference>
<feature type="transmembrane region" description="Helical" evidence="8">
    <location>
        <begin position="251"/>
        <end position="273"/>
    </location>
</feature>
<keyword evidence="5 8" id="KW-0812">Transmembrane</keyword>
<feature type="transmembrane region" description="Helical" evidence="8">
    <location>
        <begin position="161"/>
        <end position="187"/>
    </location>
</feature>
<comment type="caution">
    <text evidence="9">The sequence shown here is derived from an EMBL/GenBank/DDBJ whole genome shotgun (WGS) entry which is preliminary data.</text>
</comment>